<accession>A0A423TNI5</accession>
<feature type="transmembrane region" description="Helical" evidence="5">
    <location>
        <begin position="195"/>
        <end position="218"/>
    </location>
</feature>
<evidence type="ECO:0000259" key="6">
    <source>
        <dbReference type="PROSITE" id="PS50262"/>
    </source>
</evidence>
<evidence type="ECO:0000313" key="7">
    <source>
        <dbReference type="EMBL" id="ROT77998.1"/>
    </source>
</evidence>
<dbReference type="Gene3D" id="1.20.1070.10">
    <property type="entry name" value="Rhodopsin 7-helix transmembrane proteins"/>
    <property type="match status" value="2"/>
</dbReference>
<reference evidence="7 8" key="2">
    <citation type="submission" date="2019-01" db="EMBL/GenBank/DDBJ databases">
        <title>The decoding of complex shrimp genome reveals the adaptation for benthos swimmer, frequently molting mechanism and breeding impact on genome.</title>
        <authorList>
            <person name="Sun Y."/>
            <person name="Gao Y."/>
            <person name="Yu Y."/>
        </authorList>
    </citation>
    <scope>NUCLEOTIDE SEQUENCE [LARGE SCALE GENOMIC DNA]</scope>
    <source>
        <tissue evidence="7">Muscle</tissue>
    </source>
</reference>
<feature type="transmembrane region" description="Helical" evidence="5">
    <location>
        <begin position="158"/>
        <end position="183"/>
    </location>
</feature>
<name>A0A423TNI5_PENVA</name>
<evidence type="ECO:0000256" key="1">
    <source>
        <dbReference type="ARBA" id="ARBA00004370"/>
    </source>
</evidence>
<dbReference type="STRING" id="6689.A0A423TNI5"/>
<feature type="domain" description="G-protein coupled receptors family 1 profile" evidence="6">
    <location>
        <begin position="1"/>
        <end position="215"/>
    </location>
</feature>
<proteinExistence type="predicted"/>
<dbReference type="PROSITE" id="PS50262">
    <property type="entry name" value="G_PROTEIN_RECEP_F1_2"/>
    <property type="match status" value="1"/>
</dbReference>
<evidence type="ECO:0000256" key="4">
    <source>
        <dbReference type="ARBA" id="ARBA00023136"/>
    </source>
</evidence>
<protein>
    <recommendedName>
        <fullName evidence="6">G-protein coupled receptors family 1 profile domain-containing protein</fullName>
    </recommendedName>
</protein>
<dbReference type="PANTHER" id="PTHR47760">
    <property type="entry name" value="G-PROTEIN COUPLED RECEPTOR B0563.6-LIKE PROTEIN-RELATED"/>
    <property type="match status" value="1"/>
</dbReference>
<evidence type="ECO:0000313" key="8">
    <source>
        <dbReference type="Proteomes" id="UP000283509"/>
    </source>
</evidence>
<dbReference type="GO" id="GO:0016020">
    <property type="term" value="C:membrane"/>
    <property type="evidence" value="ECO:0007669"/>
    <property type="project" value="UniProtKB-SubCell"/>
</dbReference>
<gene>
    <name evidence="7" type="ORF">C7M84_003317</name>
</gene>
<dbReference type="SUPFAM" id="SSF81321">
    <property type="entry name" value="Family A G protein-coupled receptor-like"/>
    <property type="match status" value="1"/>
</dbReference>
<evidence type="ECO:0000256" key="5">
    <source>
        <dbReference type="SAM" id="Phobius"/>
    </source>
</evidence>
<sequence>MLLALTVERFISVCYPAQARNLCGAKRAYVTVAVIPLAGFLLYCPYIFIANVATCVDDRDHLLKLLFTAASSHRRADTQEGEERVAGGFHLVPSVQVDPGLFFKLCLRWSSLPEELRIIACLRNEQYRCYFPDGKLFAHTDKKVSGEQRRQYAEESRLMYLLGGTSTLFFVCMTPMIVLSVTIHRPWKNSLAFEIFRAIANVLEVTNFAVTFYIYCTFSKDFRETFLRTLRSAKENSMGASFLGSVSGLKEAIRPP</sequence>
<dbReference type="InterPro" id="IPR053093">
    <property type="entry name" value="GPCR-like"/>
</dbReference>
<dbReference type="PANTHER" id="PTHR47760:SF1">
    <property type="entry name" value="G-PROTEIN COUPLED RECEPTORS FAMILY 1 PROFILE DOMAIN-CONTAINING PROTEIN"/>
    <property type="match status" value="1"/>
</dbReference>
<evidence type="ECO:0000256" key="2">
    <source>
        <dbReference type="ARBA" id="ARBA00022692"/>
    </source>
</evidence>
<dbReference type="InterPro" id="IPR017452">
    <property type="entry name" value="GPCR_Rhodpsn_7TM"/>
</dbReference>
<dbReference type="Proteomes" id="UP000283509">
    <property type="component" value="Unassembled WGS sequence"/>
</dbReference>
<dbReference type="EMBL" id="QCYY01001451">
    <property type="protein sequence ID" value="ROT77998.1"/>
    <property type="molecule type" value="Genomic_DNA"/>
</dbReference>
<keyword evidence="3 5" id="KW-1133">Transmembrane helix</keyword>
<organism evidence="7 8">
    <name type="scientific">Penaeus vannamei</name>
    <name type="common">Whiteleg shrimp</name>
    <name type="synonym">Litopenaeus vannamei</name>
    <dbReference type="NCBI Taxonomy" id="6689"/>
    <lineage>
        <taxon>Eukaryota</taxon>
        <taxon>Metazoa</taxon>
        <taxon>Ecdysozoa</taxon>
        <taxon>Arthropoda</taxon>
        <taxon>Crustacea</taxon>
        <taxon>Multicrustacea</taxon>
        <taxon>Malacostraca</taxon>
        <taxon>Eumalacostraca</taxon>
        <taxon>Eucarida</taxon>
        <taxon>Decapoda</taxon>
        <taxon>Dendrobranchiata</taxon>
        <taxon>Penaeoidea</taxon>
        <taxon>Penaeidae</taxon>
        <taxon>Penaeus</taxon>
    </lineage>
</organism>
<comment type="subcellular location">
    <subcellularLocation>
        <location evidence="1">Membrane</location>
    </subcellularLocation>
</comment>
<evidence type="ECO:0000256" key="3">
    <source>
        <dbReference type="ARBA" id="ARBA00022989"/>
    </source>
</evidence>
<keyword evidence="2 5" id="KW-0812">Transmembrane</keyword>
<dbReference type="OrthoDB" id="10033446at2759"/>
<keyword evidence="4 5" id="KW-0472">Membrane</keyword>
<comment type="caution">
    <text evidence="7">The sequence shown here is derived from an EMBL/GenBank/DDBJ whole genome shotgun (WGS) entry which is preliminary data.</text>
</comment>
<dbReference type="AlphaFoldDB" id="A0A423TNI5"/>
<feature type="transmembrane region" description="Helical" evidence="5">
    <location>
        <begin position="29"/>
        <end position="49"/>
    </location>
</feature>
<reference evidence="7 8" key="1">
    <citation type="submission" date="2018-04" db="EMBL/GenBank/DDBJ databases">
        <authorList>
            <person name="Zhang X."/>
            <person name="Yuan J."/>
            <person name="Li F."/>
            <person name="Xiang J."/>
        </authorList>
    </citation>
    <scope>NUCLEOTIDE SEQUENCE [LARGE SCALE GENOMIC DNA]</scope>
    <source>
        <tissue evidence="7">Muscle</tissue>
    </source>
</reference>
<keyword evidence="8" id="KW-1185">Reference proteome</keyword>